<dbReference type="NCBIfam" id="TIGR02532">
    <property type="entry name" value="IV_pilin_GFxxxE"/>
    <property type="match status" value="1"/>
</dbReference>
<dbReference type="HOGENOM" id="CLU_150639_0_0_6"/>
<dbReference type="AlphaFoldDB" id="A0A2I3CFD1"/>
<organism evidence="2 3">
    <name type="scientific">Vibrio alginolyticus (strain ATCC 17749 / DSM 2171 / NBRC 15630 / NCIMB 1903 / NCTC 12160 / XII-53)</name>
    <dbReference type="NCBI Taxonomy" id="1219076"/>
    <lineage>
        <taxon>Bacteria</taxon>
        <taxon>Pseudomonadati</taxon>
        <taxon>Pseudomonadota</taxon>
        <taxon>Gammaproteobacteria</taxon>
        <taxon>Vibrionales</taxon>
        <taxon>Vibrionaceae</taxon>
        <taxon>Vibrio</taxon>
    </lineage>
</organism>
<reference evidence="2 3" key="1">
    <citation type="journal article" date="2015" name="Genome Announc.">
        <title>Complete genome sequence of Vibrio alginolyticus ATCC 17749.</title>
        <authorList>
            <person name="Liu X.F."/>
            <person name="Cao Y."/>
            <person name="Zhang H.L."/>
            <person name="Chen Y.J."/>
            <person name="Hu C.J."/>
        </authorList>
    </citation>
    <scope>NUCLEOTIDE SEQUENCE [LARGE SCALE GENOMIC DNA]</scope>
    <source>
        <strain evidence="3">ATCC 17749 / DSM 2171 / NBRC 15630 / NCIMB 1903 / NCTC 12160 / XII-53</strain>
    </source>
</reference>
<dbReference type="Pfam" id="PF07963">
    <property type="entry name" value="N_methyl"/>
    <property type="match status" value="1"/>
</dbReference>
<sequence length="147" mass="16104">MQFLDGKKAPGMISKQKGFNLLEVLISFLLIGVGALGLTKLNVYLERESEYAIKSIEALRLAENQLEWFRTRGASAAMSTITPANFASIATGSSVTGSYVVEWEVPAATVSGTLKTITITSSWKDRIGETRSVQLKTMISQYSEFEN</sequence>
<gene>
    <name evidence="2" type="ORF">N646_2812</name>
</gene>
<dbReference type="EMBL" id="CP006718">
    <property type="protein sequence ID" value="AGV18622.1"/>
    <property type="molecule type" value="Genomic_DNA"/>
</dbReference>
<proteinExistence type="predicted"/>
<keyword evidence="1" id="KW-0812">Transmembrane</keyword>
<evidence type="ECO:0000313" key="3">
    <source>
        <dbReference type="Proteomes" id="UP000016714"/>
    </source>
</evidence>
<evidence type="ECO:0000313" key="2">
    <source>
        <dbReference type="EMBL" id="AGV18622.1"/>
    </source>
</evidence>
<feature type="transmembrane region" description="Helical" evidence="1">
    <location>
        <begin position="21"/>
        <end position="39"/>
    </location>
</feature>
<protein>
    <submittedName>
        <fullName evidence="2">Putative type IV pilin</fullName>
    </submittedName>
</protein>
<dbReference type="KEGG" id="vag:N646_2812"/>
<keyword evidence="1" id="KW-1133">Transmembrane helix</keyword>
<dbReference type="InterPro" id="IPR012902">
    <property type="entry name" value="N_methyl_site"/>
</dbReference>
<keyword evidence="1" id="KW-0472">Membrane</keyword>
<dbReference type="Proteomes" id="UP000016714">
    <property type="component" value="Chromosome 1"/>
</dbReference>
<name>A0A2I3CFD1_VIBAX</name>
<evidence type="ECO:0000256" key="1">
    <source>
        <dbReference type="SAM" id="Phobius"/>
    </source>
</evidence>
<accession>A0A2I3CFD1</accession>